<dbReference type="InterPro" id="IPR023936">
    <property type="entry name" value="RutE-like"/>
</dbReference>
<evidence type="ECO:0000313" key="6">
    <source>
        <dbReference type="EMBL" id="SVB53044.1"/>
    </source>
</evidence>
<dbReference type="SUPFAM" id="SSF55469">
    <property type="entry name" value="FMN-dependent nitroreductase-like"/>
    <property type="match status" value="1"/>
</dbReference>
<dbReference type="AlphaFoldDB" id="A0A382ESA9"/>
<keyword evidence="1" id="KW-0285">Flavoprotein</keyword>
<organism evidence="6">
    <name type="scientific">marine metagenome</name>
    <dbReference type="NCBI Taxonomy" id="408172"/>
    <lineage>
        <taxon>unclassified sequences</taxon>
        <taxon>metagenomes</taxon>
        <taxon>ecological metagenomes</taxon>
    </lineage>
</organism>
<dbReference type="GO" id="GO:0016491">
    <property type="term" value="F:oxidoreductase activity"/>
    <property type="evidence" value="ECO:0007669"/>
    <property type="project" value="UniProtKB-KW"/>
</dbReference>
<dbReference type="CDD" id="cd02148">
    <property type="entry name" value="RutE-like"/>
    <property type="match status" value="1"/>
</dbReference>
<protein>
    <recommendedName>
        <fullName evidence="5">Nitroreductase domain-containing protein</fullName>
    </recommendedName>
</protein>
<evidence type="ECO:0000256" key="4">
    <source>
        <dbReference type="ARBA" id="ARBA00023002"/>
    </source>
</evidence>
<gene>
    <name evidence="6" type="ORF">METZ01_LOCUS205898</name>
</gene>
<reference evidence="6" key="1">
    <citation type="submission" date="2018-05" db="EMBL/GenBank/DDBJ databases">
        <authorList>
            <person name="Lanie J.A."/>
            <person name="Ng W.-L."/>
            <person name="Kazmierczak K.M."/>
            <person name="Andrzejewski T.M."/>
            <person name="Davidsen T.M."/>
            <person name="Wayne K.J."/>
            <person name="Tettelin H."/>
            <person name="Glass J.I."/>
            <person name="Rusch D."/>
            <person name="Podicherti R."/>
            <person name="Tsui H.-C.T."/>
            <person name="Winkler M.E."/>
        </authorList>
    </citation>
    <scope>NUCLEOTIDE SEQUENCE</scope>
</reference>
<dbReference type="Gene3D" id="3.40.109.10">
    <property type="entry name" value="NADH Oxidase"/>
    <property type="match status" value="1"/>
</dbReference>
<dbReference type="PANTHER" id="PTHR43543:SF1">
    <property type="entry name" value="MALONIC SEMIALDEHYDE REDUCTASE RUTE-RELATED"/>
    <property type="match status" value="1"/>
</dbReference>
<dbReference type="EMBL" id="UINC01045820">
    <property type="protein sequence ID" value="SVB53044.1"/>
    <property type="molecule type" value="Genomic_DNA"/>
</dbReference>
<dbReference type="NCBIfam" id="NF003768">
    <property type="entry name" value="PRK05365.1"/>
    <property type="match status" value="1"/>
</dbReference>
<evidence type="ECO:0000256" key="2">
    <source>
        <dbReference type="ARBA" id="ARBA00022643"/>
    </source>
</evidence>
<evidence type="ECO:0000256" key="1">
    <source>
        <dbReference type="ARBA" id="ARBA00022630"/>
    </source>
</evidence>
<proteinExistence type="predicted"/>
<name>A0A382ESA9_9ZZZZ</name>
<sequence length="216" mass="24133">MTFDTKDLAAQETFRRLKEEVSRADPATLRLILTDARTQNVWQQRDVADDLLKEIYQIMKMGPTSANCCPARIVFLKSQASRERLRPALKPNNIDKTMSAPVTAIIAHDTAFWKHAETMFPQNPGAQLTFKDNPTGSGIAAFRNGSLQGAYFLIAARAVGLDCGPMSGFDNALVDDEFFPDTTLKSNFLCNLGYGDPSKTFKRLPRFDFEEVCEIL</sequence>
<dbReference type="Pfam" id="PF00881">
    <property type="entry name" value="Nitroreductase"/>
    <property type="match status" value="1"/>
</dbReference>
<keyword evidence="4" id="KW-0560">Oxidoreductase</keyword>
<dbReference type="PANTHER" id="PTHR43543">
    <property type="entry name" value="MALONIC SEMIALDEHYDE REDUCTASE RUTE-RELATED"/>
    <property type="match status" value="1"/>
</dbReference>
<evidence type="ECO:0000256" key="3">
    <source>
        <dbReference type="ARBA" id="ARBA00022857"/>
    </source>
</evidence>
<feature type="domain" description="Nitroreductase" evidence="5">
    <location>
        <begin position="45"/>
        <end position="178"/>
    </location>
</feature>
<keyword evidence="3" id="KW-0521">NADP</keyword>
<accession>A0A382ESA9</accession>
<dbReference type="InterPro" id="IPR050461">
    <property type="entry name" value="Nitroreductase_HadB/RutE"/>
</dbReference>
<keyword evidence="2" id="KW-0288">FMN</keyword>
<dbReference type="InterPro" id="IPR000415">
    <property type="entry name" value="Nitroreductase-like"/>
</dbReference>
<dbReference type="InterPro" id="IPR029479">
    <property type="entry name" value="Nitroreductase"/>
</dbReference>
<evidence type="ECO:0000259" key="5">
    <source>
        <dbReference type="Pfam" id="PF00881"/>
    </source>
</evidence>